<evidence type="ECO:0000256" key="10">
    <source>
        <dbReference type="HAMAP-Rule" id="MF_00185"/>
    </source>
</evidence>
<evidence type="ECO:0000313" key="14">
    <source>
        <dbReference type="EMBL" id="MFD1800350.1"/>
    </source>
</evidence>
<evidence type="ECO:0000256" key="2">
    <source>
        <dbReference type="ARBA" id="ARBA00003213"/>
    </source>
</evidence>
<dbReference type="Gene3D" id="3.40.50.300">
    <property type="entry name" value="P-loop containing nucleotide triphosphate hydrolases"/>
    <property type="match status" value="1"/>
</dbReference>
<dbReference type="PANTHER" id="PTHR11088">
    <property type="entry name" value="TRNA DIMETHYLALLYLTRANSFERASE"/>
    <property type="match status" value="1"/>
</dbReference>
<dbReference type="GO" id="GO:0052381">
    <property type="term" value="F:tRNA dimethylallyltransferase activity"/>
    <property type="evidence" value="ECO:0007669"/>
    <property type="project" value="UniProtKB-EC"/>
</dbReference>
<dbReference type="Gene3D" id="1.10.20.140">
    <property type="match status" value="1"/>
</dbReference>
<feature type="site" description="Interaction with substrate tRNA" evidence="10">
    <location>
        <position position="127"/>
    </location>
</feature>
<keyword evidence="6 10" id="KW-0547">Nucleotide-binding</keyword>
<dbReference type="HAMAP" id="MF_00185">
    <property type="entry name" value="IPP_trans"/>
    <property type="match status" value="1"/>
</dbReference>
<dbReference type="NCBIfam" id="TIGR00174">
    <property type="entry name" value="miaA"/>
    <property type="match status" value="1"/>
</dbReference>
<gene>
    <name evidence="10 14" type="primary">miaA</name>
    <name evidence="14" type="ORF">ACFSBK_10875</name>
</gene>
<keyword evidence="8 10" id="KW-0460">Magnesium</keyword>
<evidence type="ECO:0000256" key="7">
    <source>
        <dbReference type="ARBA" id="ARBA00022840"/>
    </source>
</evidence>
<proteinExistence type="inferred from homology"/>
<name>A0ABW4NQS5_9LACT</name>
<evidence type="ECO:0000256" key="12">
    <source>
        <dbReference type="RuleBase" id="RU003784"/>
    </source>
</evidence>
<feature type="region of interest" description="Interaction with substrate tRNA" evidence="10">
    <location>
        <begin position="37"/>
        <end position="40"/>
    </location>
</feature>
<feature type="binding site" evidence="10">
    <location>
        <begin position="14"/>
        <end position="19"/>
    </location>
    <ligand>
        <name>substrate</name>
    </ligand>
</feature>
<evidence type="ECO:0000256" key="3">
    <source>
        <dbReference type="ARBA" id="ARBA00005842"/>
    </source>
</evidence>
<dbReference type="EMBL" id="JBHUFF010000020">
    <property type="protein sequence ID" value="MFD1800350.1"/>
    <property type="molecule type" value="Genomic_DNA"/>
</dbReference>
<comment type="subunit">
    <text evidence="10">Monomer.</text>
</comment>
<evidence type="ECO:0000256" key="4">
    <source>
        <dbReference type="ARBA" id="ARBA00022679"/>
    </source>
</evidence>
<comment type="catalytic activity">
    <reaction evidence="9 10 11">
        <text>adenosine(37) in tRNA + dimethylallyl diphosphate = N(6)-dimethylallyladenosine(37) in tRNA + diphosphate</text>
        <dbReference type="Rhea" id="RHEA:26482"/>
        <dbReference type="Rhea" id="RHEA-COMP:10162"/>
        <dbReference type="Rhea" id="RHEA-COMP:10375"/>
        <dbReference type="ChEBI" id="CHEBI:33019"/>
        <dbReference type="ChEBI" id="CHEBI:57623"/>
        <dbReference type="ChEBI" id="CHEBI:74411"/>
        <dbReference type="ChEBI" id="CHEBI:74415"/>
        <dbReference type="EC" id="2.5.1.75"/>
    </reaction>
</comment>
<dbReference type="InterPro" id="IPR039657">
    <property type="entry name" value="Dimethylallyltransferase"/>
</dbReference>
<dbReference type="Pfam" id="PF01715">
    <property type="entry name" value="IPPT"/>
    <property type="match status" value="1"/>
</dbReference>
<feature type="binding site" evidence="10">
    <location>
        <begin position="12"/>
        <end position="19"/>
    </location>
    <ligand>
        <name>ATP</name>
        <dbReference type="ChEBI" id="CHEBI:30616"/>
    </ligand>
</feature>
<comment type="function">
    <text evidence="2 10 12">Catalyzes the transfer of a dimethylallyl group onto the adenine at position 37 in tRNAs that read codons beginning with uridine, leading to the formation of N6-(dimethylallyl)adenosine (i(6)A).</text>
</comment>
<dbReference type="InterPro" id="IPR027417">
    <property type="entry name" value="P-loop_NTPase"/>
</dbReference>
<comment type="caution">
    <text evidence="10">Lacks conserved residue(s) required for the propagation of feature annotation.</text>
</comment>
<organism evidence="14 15">
    <name type="scientific">Carnobacterium antarcticum</name>
    <dbReference type="NCBI Taxonomy" id="2126436"/>
    <lineage>
        <taxon>Bacteria</taxon>
        <taxon>Bacillati</taxon>
        <taxon>Bacillota</taxon>
        <taxon>Bacilli</taxon>
        <taxon>Lactobacillales</taxon>
        <taxon>Carnobacteriaceae</taxon>
        <taxon>Carnobacterium</taxon>
    </lineage>
</organism>
<comment type="cofactor">
    <cofactor evidence="1 10">
        <name>Mg(2+)</name>
        <dbReference type="ChEBI" id="CHEBI:18420"/>
    </cofactor>
</comment>
<comment type="similarity">
    <text evidence="3 10 13">Belongs to the IPP transferase family.</text>
</comment>
<sequence>MVTKPKIIVIVGPTAVGKTSLSIALAKRFDGEIISGDSMQIYKQLDIGTAKATLTERSGIPHYLIDEVSAAENYTVSDFQKRARCLIQEISAKGKVPIIVGGTGLYMESLLYDVSFGGKGENDGMFRAEKEAEAAEHGSLYVWEELKKADPIAAENIHVNNVRRVIRALEVLHVTGRPFSASQNERETKEPLYDAKIIGLTTDRALLYKRINKRVEEMIDQGLETEARWLVEQGLQEAQAMRGIGYKEWLPYFNGEGTVSSVVESIQQNSRRYAKRQFTWFRNRMKDVEWWNLVERPESEKDLIEEVQQFLNQTTLER</sequence>
<feature type="site" description="Interaction with substrate tRNA" evidence="10">
    <location>
        <position position="103"/>
    </location>
</feature>
<keyword evidence="15" id="KW-1185">Reference proteome</keyword>
<keyword evidence="4 10" id="KW-0808">Transferase</keyword>
<dbReference type="Proteomes" id="UP001597285">
    <property type="component" value="Unassembled WGS sequence"/>
</dbReference>
<evidence type="ECO:0000256" key="1">
    <source>
        <dbReference type="ARBA" id="ARBA00001946"/>
    </source>
</evidence>
<dbReference type="RefSeq" id="WP_156413314.1">
    <property type="nucleotide sequence ID" value="NZ_JBHSQC010000008.1"/>
</dbReference>
<evidence type="ECO:0000256" key="9">
    <source>
        <dbReference type="ARBA" id="ARBA00049563"/>
    </source>
</evidence>
<accession>A0ABW4NQS5</accession>
<evidence type="ECO:0000256" key="5">
    <source>
        <dbReference type="ARBA" id="ARBA00022694"/>
    </source>
</evidence>
<dbReference type="PANTHER" id="PTHR11088:SF60">
    <property type="entry name" value="TRNA DIMETHYLALLYLTRANSFERASE"/>
    <property type="match status" value="1"/>
</dbReference>
<dbReference type="EC" id="2.5.1.75" evidence="10"/>
<dbReference type="SUPFAM" id="SSF52540">
    <property type="entry name" value="P-loop containing nucleoside triphosphate hydrolases"/>
    <property type="match status" value="2"/>
</dbReference>
<evidence type="ECO:0000313" key="15">
    <source>
        <dbReference type="Proteomes" id="UP001597285"/>
    </source>
</evidence>
<keyword evidence="5 10" id="KW-0819">tRNA processing</keyword>
<keyword evidence="7 10" id="KW-0067">ATP-binding</keyword>
<evidence type="ECO:0000256" key="11">
    <source>
        <dbReference type="RuleBase" id="RU003783"/>
    </source>
</evidence>
<protein>
    <recommendedName>
        <fullName evidence="10">tRNA dimethylallyltransferase</fullName>
        <ecNumber evidence="10">2.5.1.75</ecNumber>
    </recommendedName>
    <alternativeName>
        <fullName evidence="10">Dimethylallyl diphosphate:tRNA dimethylallyltransferase</fullName>
        <shortName evidence="10">DMAPP:tRNA dimethylallyltransferase</shortName>
        <shortName evidence="10">DMATase</shortName>
    </alternativeName>
    <alternativeName>
        <fullName evidence="10">Isopentenyl-diphosphate:tRNA isopentenyltransferase</fullName>
        <shortName evidence="10">IPP transferase</shortName>
        <shortName evidence="10">IPPT</shortName>
        <shortName evidence="10">IPTase</shortName>
    </alternativeName>
</protein>
<evidence type="ECO:0000256" key="6">
    <source>
        <dbReference type="ARBA" id="ARBA00022741"/>
    </source>
</evidence>
<comment type="caution">
    <text evidence="14">The sequence shown here is derived from an EMBL/GenBank/DDBJ whole genome shotgun (WGS) entry which is preliminary data.</text>
</comment>
<reference evidence="15" key="1">
    <citation type="journal article" date="2019" name="Int. J. Syst. Evol. Microbiol.">
        <title>The Global Catalogue of Microorganisms (GCM) 10K type strain sequencing project: providing services to taxonomists for standard genome sequencing and annotation.</title>
        <authorList>
            <consortium name="The Broad Institute Genomics Platform"/>
            <consortium name="The Broad Institute Genome Sequencing Center for Infectious Disease"/>
            <person name="Wu L."/>
            <person name="Ma J."/>
        </authorList>
    </citation>
    <scope>NUCLEOTIDE SEQUENCE [LARGE SCALE GENOMIC DNA]</scope>
    <source>
        <strain evidence="15">KCTC 42143</strain>
    </source>
</reference>
<evidence type="ECO:0000256" key="13">
    <source>
        <dbReference type="RuleBase" id="RU003785"/>
    </source>
</evidence>
<evidence type="ECO:0000256" key="8">
    <source>
        <dbReference type="ARBA" id="ARBA00022842"/>
    </source>
</evidence>
<dbReference type="InterPro" id="IPR018022">
    <property type="entry name" value="IPT"/>
</dbReference>